<dbReference type="EC" id="2.3.-.-" evidence="4"/>
<dbReference type="CDD" id="cd04301">
    <property type="entry name" value="NAT_SF"/>
    <property type="match status" value="1"/>
</dbReference>
<dbReference type="Gene3D" id="3.40.630.30">
    <property type="match status" value="1"/>
</dbReference>
<dbReference type="PROSITE" id="PS51186">
    <property type="entry name" value="GNAT"/>
    <property type="match status" value="1"/>
</dbReference>
<evidence type="ECO:0000313" key="5">
    <source>
        <dbReference type="Proteomes" id="UP001596990"/>
    </source>
</evidence>
<name>A0ABW3KVB9_9BACI</name>
<protein>
    <submittedName>
        <fullName evidence="4">GNAT family N-acetyltransferase</fullName>
        <ecNumber evidence="4">2.3.-.-</ecNumber>
    </submittedName>
</protein>
<keyword evidence="5" id="KW-1185">Reference proteome</keyword>
<evidence type="ECO:0000256" key="1">
    <source>
        <dbReference type="ARBA" id="ARBA00022679"/>
    </source>
</evidence>
<dbReference type="PIRSF" id="PIRSF037663">
    <property type="entry name" value="Acetyltransf_GNAT_prd"/>
    <property type="match status" value="1"/>
</dbReference>
<dbReference type="InterPro" id="IPR050832">
    <property type="entry name" value="Bact_Acetyltransf"/>
</dbReference>
<accession>A0ABW3KVB9</accession>
<dbReference type="GO" id="GO:0016746">
    <property type="term" value="F:acyltransferase activity"/>
    <property type="evidence" value="ECO:0007669"/>
    <property type="project" value="UniProtKB-KW"/>
</dbReference>
<dbReference type="InterPro" id="IPR000182">
    <property type="entry name" value="GNAT_dom"/>
</dbReference>
<comment type="caution">
    <text evidence="4">The sequence shown here is derived from an EMBL/GenBank/DDBJ whole genome shotgun (WGS) entry which is preliminary data.</text>
</comment>
<keyword evidence="2 4" id="KW-0012">Acyltransferase</keyword>
<evidence type="ECO:0000259" key="3">
    <source>
        <dbReference type="PROSITE" id="PS51186"/>
    </source>
</evidence>
<dbReference type="SUPFAM" id="SSF55729">
    <property type="entry name" value="Acyl-CoA N-acyltransferases (Nat)"/>
    <property type="match status" value="1"/>
</dbReference>
<sequence length="165" mass="18706">MEIREITLADTEKFIELIQKVENSSKFMLMEAGERQTTLEQQRKNLLHIEKQENATIFVAEEGEHLVGYLMAVGGTVKRKRHSAYLVIGVLEAHRGKGIGTALFQTLSEWAHAKGISRLELTVVTENDGGVALYKKCGFEVEGTKRHSLVIDGKFYDEYYMSRLL</sequence>
<reference evidence="5" key="1">
    <citation type="journal article" date="2019" name="Int. J. Syst. Evol. Microbiol.">
        <title>The Global Catalogue of Microorganisms (GCM) 10K type strain sequencing project: providing services to taxonomists for standard genome sequencing and annotation.</title>
        <authorList>
            <consortium name="The Broad Institute Genomics Platform"/>
            <consortium name="The Broad Institute Genome Sequencing Center for Infectious Disease"/>
            <person name="Wu L."/>
            <person name="Ma J."/>
        </authorList>
    </citation>
    <scope>NUCLEOTIDE SEQUENCE [LARGE SCALE GENOMIC DNA]</scope>
    <source>
        <strain evidence="5">CCUG 56607</strain>
    </source>
</reference>
<proteinExistence type="predicted"/>
<dbReference type="Proteomes" id="UP001596990">
    <property type="component" value="Unassembled WGS sequence"/>
</dbReference>
<dbReference type="InterPro" id="IPR017255">
    <property type="entry name" value="AcTrfase_GNAT_prd"/>
</dbReference>
<feature type="domain" description="N-acetyltransferase" evidence="3">
    <location>
        <begin position="1"/>
        <end position="165"/>
    </location>
</feature>
<evidence type="ECO:0000256" key="2">
    <source>
        <dbReference type="ARBA" id="ARBA00023315"/>
    </source>
</evidence>
<gene>
    <name evidence="4" type="ORF">ACFQ2J_01230</name>
</gene>
<organism evidence="4 5">
    <name type="scientific">Thalassobacillus hwangdonensis</name>
    <dbReference type="NCBI Taxonomy" id="546108"/>
    <lineage>
        <taxon>Bacteria</taxon>
        <taxon>Bacillati</taxon>
        <taxon>Bacillota</taxon>
        <taxon>Bacilli</taxon>
        <taxon>Bacillales</taxon>
        <taxon>Bacillaceae</taxon>
        <taxon>Thalassobacillus</taxon>
    </lineage>
</organism>
<dbReference type="Pfam" id="PF00583">
    <property type="entry name" value="Acetyltransf_1"/>
    <property type="match status" value="1"/>
</dbReference>
<dbReference type="InterPro" id="IPR016181">
    <property type="entry name" value="Acyl_CoA_acyltransferase"/>
</dbReference>
<dbReference type="RefSeq" id="WP_386055825.1">
    <property type="nucleotide sequence ID" value="NZ_JBHTKL010000001.1"/>
</dbReference>
<dbReference type="PANTHER" id="PTHR43877">
    <property type="entry name" value="AMINOALKYLPHOSPHONATE N-ACETYLTRANSFERASE-RELATED-RELATED"/>
    <property type="match status" value="1"/>
</dbReference>
<keyword evidence="1 4" id="KW-0808">Transferase</keyword>
<dbReference type="EMBL" id="JBHTKL010000001">
    <property type="protein sequence ID" value="MFD1017806.1"/>
    <property type="molecule type" value="Genomic_DNA"/>
</dbReference>
<evidence type="ECO:0000313" key="4">
    <source>
        <dbReference type="EMBL" id="MFD1017806.1"/>
    </source>
</evidence>